<protein>
    <recommendedName>
        <fullName evidence="5">Putative pre-16S rRNA nuclease</fullName>
        <ecNumber evidence="5">3.1.-.-</ecNumber>
    </recommendedName>
</protein>
<keyword evidence="8" id="KW-1185">Reference proteome</keyword>
<evidence type="ECO:0000256" key="3">
    <source>
        <dbReference type="ARBA" id="ARBA00022722"/>
    </source>
</evidence>
<dbReference type="Proteomes" id="UP001326613">
    <property type="component" value="Chromosome"/>
</dbReference>
<proteinExistence type="inferred from homology"/>
<evidence type="ECO:0000259" key="6">
    <source>
        <dbReference type="SMART" id="SM00732"/>
    </source>
</evidence>
<evidence type="ECO:0000256" key="4">
    <source>
        <dbReference type="ARBA" id="ARBA00022801"/>
    </source>
</evidence>
<organism evidence="7 8">
    <name type="scientific">Candidatus Trichorickettsia mobilis</name>
    <dbReference type="NCBI Taxonomy" id="1346319"/>
    <lineage>
        <taxon>Bacteria</taxon>
        <taxon>Pseudomonadati</taxon>
        <taxon>Pseudomonadota</taxon>
        <taxon>Alphaproteobacteria</taxon>
        <taxon>Rickettsiales</taxon>
        <taxon>Rickettsiaceae</taxon>
        <taxon>Rickettsieae</taxon>
        <taxon>Candidatus Trichorickettsia</taxon>
    </lineage>
</organism>
<comment type="subcellular location">
    <subcellularLocation>
        <location evidence="5">Cytoplasm</location>
    </subcellularLocation>
</comment>
<dbReference type="Gene3D" id="3.30.420.140">
    <property type="entry name" value="YqgF/RNase H-like domain"/>
    <property type="match status" value="1"/>
</dbReference>
<comment type="similarity">
    <text evidence="5">Belongs to the YqgF HJR family.</text>
</comment>
<dbReference type="InterPro" id="IPR012337">
    <property type="entry name" value="RNaseH-like_sf"/>
</dbReference>
<keyword evidence="1 5" id="KW-0963">Cytoplasm</keyword>
<dbReference type="CDD" id="cd16964">
    <property type="entry name" value="YqgF"/>
    <property type="match status" value="1"/>
</dbReference>
<reference evidence="7 8" key="1">
    <citation type="submission" date="2022-10" db="EMBL/GenBank/DDBJ databases">
        <title>Host association and intracellularity evolved multiple times independently in the Rickettsiales.</title>
        <authorList>
            <person name="Castelli M."/>
            <person name="Nardi T."/>
            <person name="Gammuto L."/>
            <person name="Bellinzona G."/>
            <person name="Sabaneyeva E."/>
            <person name="Potekhin A."/>
            <person name="Serra V."/>
            <person name="Petroni G."/>
            <person name="Sassera D."/>
        </authorList>
    </citation>
    <scope>NUCLEOTIDE SEQUENCE [LARGE SCALE GENOMIC DNA]</scope>
    <source>
        <strain evidence="7 8">Kr 154-4</strain>
    </source>
</reference>
<evidence type="ECO:0000256" key="2">
    <source>
        <dbReference type="ARBA" id="ARBA00022517"/>
    </source>
</evidence>
<dbReference type="SUPFAM" id="SSF53098">
    <property type="entry name" value="Ribonuclease H-like"/>
    <property type="match status" value="1"/>
</dbReference>
<evidence type="ECO:0000313" key="8">
    <source>
        <dbReference type="Proteomes" id="UP001326613"/>
    </source>
</evidence>
<dbReference type="RefSeq" id="WP_323737797.1">
    <property type="nucleotide sequence ID" value="NZ_CP112932.1"/>
</dbReference>
<dbReference type="InterPro" id="IPR005227">
    <property type="entry name" value="YqgF"/>
</dbReference>
<dbReference type="InterPro" id="IPR037027">
    <property type="entry name" value="YqgF/RNaseH-like_dom_sf"/>
</dbReference>
<dbReference type="EMBL" id="CP112932">
    <property type="protein sequence ID" value="WPY00981.1"/>
    <property type="molecule type" value="Genomic_DNA"/>
</dbReference>
<evidence type="ECO:0000313" key="7">
    <source>
        <dbReference type="EMBL" id="WPY00981.1"/>
    </source>
</evidence>
<name>A0ABZ0UT70_9RICK</name>
<keyword evidence="2 5" id="KW-0690">Ribosome biogenesis</keyword>
<dbReference type="PANTHER" id="PTHR33317">
    <property type="entry name" value="POLYNUCLEOTIDYL TRANSFERASE, RIBONUCLEASE H-LIKE SUPERFAMILY PROTEIN"/>
    <property type="match status" value="1"/>
</dbReference>
<feature type="domain" description="YqgF/RNase H-like" evidence="6">
    <location>
        <begin position="17"/>
        <end position="117"/>
    </location>
</feature>
<sequence>MIISNLQEFHQLLQSSKPILAVDYGQKKLGLAISDPNYTISMPLKTLNCINDSEKIKIILSFIDEYSACALVIGLPIMMDGAVSNQALLVQNFTNCLSTKTDLPIYMQDERLTSRAANNLLKYLGLKRNKRNQQDDCIAAGMILETVLSSIKFLN</sequence>
<dbReference type="PANTHER" id="PTHR33317:SF4">
    <property type="entry name" value="POLYNUCLEOTIDYL TRANSFERASE, RIBONUCLEASE H-LIKE SUPERFAMILY PROTEIN"/>
    <property type="match status" value="1"/>
</dbReference>
<dbReference type="Pfam" id="PF03652">
    <property type="entry name" value="RuvX"/>
    <property type="match status" value="1"/>
</dbReference>
<gene>
    <name evidence="7" type="ORF">Trichorick_00871</name>
</gene>
<evidence type="ECO:0000256" key="1">
    <source>
        <dbReference type="ARBA" id="ARBA00022490"/>
    </source>
</evidence>
<dbReference type="InterPro" id="IPR006641">
    <property type="entry name" value="YqgF/RNaseH-like_dom"/>
</dbReference>
<comment type="function">
    <text evidence="5">Could be a nuclease involved in processing of the 5'-end of pre-16S rRNA.</text>
</comment>
<dbReference type="NCBIfam" id="TIGR00250">
    <property type="entry name" value="RNAse_H_YqgF"/>
    <property type="match status" value="1"/>
</dbReference>
<accession>A0ABZ0UT70</accession>
<dbReference type="SMART" id="SM00732">
    <property type="entry name" value="YqgFc"/>
    <property type="match status" value="1"/>
</dbReference>
<dbReference type="EC" id="3.1.-.-" evidence="5"/>
<keyword evidence="4 5" id="KW-0378">Hydrolase</keyword>
<evidence type="ECO:0000256" key="5">
    <source>
        <dbReference type="HAMAP-Rule" id="MF_00651"/>
    </source>
</evidence>
<dbReference type="HAMAP" id="MF_00651">
    <property type="entry name" value="Nuclease_YqgF"/>
    <property type="match status" value="1"/>
</dbReference>
<keyword evidence="3 5" id="KW-0540">Nuclease</keyword>